<feature type="domain" description="HTH tetR-type" evidence="5">
    <location>
        <begin position="2"/>
        <end position="62"/>
    </location>
</feature>
<dbReference type="InterPro" id="IPR009057">
    <property type="entry name" value="Homeodomain-like_sf"/>
</dbReference>
<keyword evidence="1" id="KW-0805">Transcription regulation</keyword>
<dbReference type="AlphaFoldDB" id="A0A1M7RAB3"/>
<accession>A0A1M7RAB3</accession>
<feature type="DNA-binding region" description="H-T-H motif" evidence="4">
    <location>
        <begin position="25"/>
        <end position="44"/>
    </location>
</feature>
<evidence type="ECO:0000256" key="1">
    <source>
        <dbReference type="ARBA" id="ARBA00023015"/>
    </source>
</evidence>
<dbReference type="SUPFAM" id="SSF48498">
    <property type="entry name" value="Tetracyclin repressor-like, C-terminal domain"/>
    <property type="match status" value="1"/>
</dbReference>
<evidence type="ECO:0000256" key="3">
    <source>
        <dbReference type="ARBA" id="ARBA00023163"/>
    </source>
</evidence>
<dbReference type="Gene3D" id="1.10.357.10">
    <property type="entry name" value="Tetracycline Repressor, domain 2"/>
    <property type="match status" value="1"/>
</dbReference>
<evidence type="ECO:0000259" key="5">
    <source>
        <dbReference type="PROSITE" id="PS50977"/>
    </source>
</evidence>
<dbReference type="EMBL" id="FRCS01000009">
    <property type="protein sequence ID" value="SHN43080.1"/>
    <property type="molecule type" value="Genomic_DNA"/>
</dbReference>
<dbReference type="GO" id="GO:0000976">
    <property type="term" value="F:transcription cis-regulatory region binding"/>
    <property type="evidence" value="ECO:0007669"/>
    <property type="project" value="TreeGrafter"/>
</dbReference>
<dbReference type="PROSITE" id="PS50977">
    <property type="entry name" value="HTH_TETR_2"/>
    <property type="match status" value="1"/>
</dbReference>
<keyword evidence="2 4" id="KW-0238">DNA-binding</keyword>
<proteinExistence type="predicted"/>
<evidence type="ECO:0000313" key="7">
    <source>
        <dbReference type="Proteomes" id="UP000184440"/>
    </source>
</evidence>
<protein>
    <submittedName>
        <fullName evidence="6">Transcriptional regulator, TetR family</fullName>
    </submittedName>
</protein>
<gene>
    <name evidence="6" type="ORF">SAMN05443668_10925</name>
</gene>
<organism evidence="6 7">
    <name type="scientific">Cryptosporangium aurantiacum</name>
    <dbReference type="NCBI Taxonomy" id="134849"/>
    <lineage>
        <taxon>Bacteria</taxon>
        <taxon>Bacillati</taxon>
        <taxon>Actinomycetota</taxon>
        <taxon>Actinomycetes</taxon>
        <taxon>Cryptosporangiales</taxon>
        <taxon>Cryptosporangiaceae</taxon>
        <taxon>Cryptosporangium</taxon>
    </lineage>
</organism>
<dbReference type="PANTHER" id="PTHR30055">
    <property type="entry name" value="HTH-TYPE TRANSCRIPTIONAL REGULATOR RUTR"/>
    <property type="match status" value="1"/>
</dbReference>
<dbReference type="InterPro" id="IPR036271">
    <property type="entry name" value="Tet_transcr_reg_TetR-rel_C_sf"/>
</dbReference>
<dbReference type="InterPro" id="IPR001647">
    <property type="entry name" value="HTH_TetR"/>
</dbReference>
<dbReference type="PRINTS" id="PR00455">
    <property type="entry name" value="HTHTETR"/>
</dbReference>
<dbReference type="GO" id="GO:0003700">
    <property type="term" value="F:DNA-binding transcription factor activity"/>
    <property type="evidence" value="ECO:0007669"/>
    <property type="project" value="TreeGrafter"/>
</dbReference>
<dbReference type="InterPro" id="IPR050109">
    <property type="entry name" value="HTH-type_TetR-like_transc_reg"/>
</dbReference>
<dbReference type="PANTHER" id="PTHR30055:SF234">
    <property type="entry name" value="HTH-TYPE TRANSCRIPTIONAL REGULATOR BETI"/>
    <property type="match status" value="1"/>
</dbReference>
<dbReference type="Proteomes" id="UP000184440">
    <property type="component" value="Unassembled WGS sequence"/>
</dbReference>
<dbReference type="STRING" id="134849.SAMN05443668_10925"/>
<dbReference type="Gene3D" id="1.10.10.60">
    <property type="entry name" value="Homeodomain-like"/>
    <property type="match status" value="1"/>
</dbReference>
<name>A0A1M7RAB3_9ACTN</name>
<evidence type="ECO:0000313" key="6">
    <source>
        <dbReference type="EMBL" id="SHN43080.1"/>
    </source>
</evidence>
<evidence type="ECO:0000256" key="2">
    <source>
        <dbReference type="ARBA" id="ARBA00023125"/>
    </source>
</evidence>
<reference evidence="6 7" key="1">
    <citation type="submission" date="2016-11" db="EMBL/GenBank/DDBJ databases">
        <authorList>
            <person name="Jaros S."/>
            <person name="Januszkiewicz K."/>
            <person name="Wedrychowicz H."/>
        </authorList>
    </citation>
    <scope>NUCLEOTIDE SEQUENCE [LARGE SCALE GENOMIC DNA]</scope>
    <source>
        <strain evidence="6 7">DSM 46144</strain>
    </source>
</reference>
<keyword evidence="3" id="KW-0804">Transcription</keyword>
<dbReference type="Pfam" id="PF00440">
    <property type="entry name" value="TetR_N"/>
    <property type="match status" value="1"/>
</dbReference>
<keyword evidence="7" id="KW-1185">Reference proteome</keyword>
<evidence type="ECO:0000256" key="4">
    <source>
        <dbReference type="PROSITE-ProRule" id="PRU00335"/>
    </source>
</evidence>
<dbReference type="SUPFAM" id="SSF46689">
    <property type="entry name" value="Homeodomain-like"/>
    <property type="match status" value="1"/>
</dbReference>
<sequence length="176" mass="18823">MESRRREILGVAAELFAEHGYEGTSLEKIAAGSGYSVGGIYNFFPSKDAVYAAVLDRHAAALVERLAACADAPGSGMDKLLAMASTAVRTLHEFPDHARFTISSLAPERSPTGRGNFRMILEAYASAIDEGQRDGTVRAGEPRDLAQYVGGLVLAQTHVDIPLDTFLDVARKALQA</sequence>